<reference evidence="3 4" key="1">
    <citation type="submission" date="2024-09" db="EMBL/GenBank/DDBJ databases">
        <authorList>
            <person name="Sun Q."/>
            <person name="Mori K."/>
        </authorList>
    </citation>
    <scope>NUCLEOTIDE SEQUENCE [LARGE SCALE GENOMIC DNA]</scope>
    <source>
        <strain evidence="3 4">TISTR 2452</strain>
    </source>
</reference>
<dbReference type="InterPro" id="IPR000253">
    <property type="entry name" value="FHA_dom"/>
</dbReference>
<evidence type="ECO:0000256" key="1">
    <source>
        <dbReference type="SAM" id="MobiDB-lite"/>
    </source>
</evidence>
<dbReference type="Proteomes" id="UP001589747">
    <property type="component" value="Unassembled WGS sequence"/>
</dbReference>
<accession>A0ABV5KHW8</accession>
<keyword evidence="4" id="KW-1185">Reference proteome</keyword>
<sequence>MNADELRIDFAMNHEHEMVIDRAGGIAREELDEVEIAMLQGGQAIPRLLRMEWNDMDGNVAFCYPLTGRKLLAHRMQTQPAGMMDYYAILLALVETIDDCKDYMLRPEGFLLQEQTIFTGDRLDDLVLCYVPLRQTRAGAQGVSETVLALAVKWLGYVGQPDGEGMKQIFRHLREEHVSWRALRQTLLRLIGGIQATSAEDDKPSVQLAEAPEPEPHSDWGRSDSYGRMPDVAGGRGSSGRLSDQPVQIPPPFATGWQSAQSDYPEPQQVAGDSPSTSGTTASRKLWMLGACITIGLACVWRFVYFGDPSGASMKISLGLTAIAAAAGIIAGRRMLGGSQAGPTEEHEDADAQVGEADTPAWSWRAGQNAASDASPFKQQDKQLGASELRLEGAWSNEERARNTPNYGERLRDKGEQYDQQAASRGIPLPSAPPEATVWLGKSGDLDAAAGDANAGQWLERQTDGKAERIEVAGSLLIGRSGDGVQYVDAAPGISRVHLEIRNSGESWTAKDVGSRNGSTLNGVMMIPYKTYSLHAGDVMQLAGDKGPKYICKTG</sequence>
<dbReference type="InterPro" id="IPR008984">
    <property type="entry name" value="SMAD_FHA_dom_sf"/>
</dbReference>
<protein>
    <submittedName>
        <fullName evidence="3">DUF6382 domain-containing protein</fullName>
    </submittedName>
</protein>
<dbReference type="Pfam" id="PF19909">
    <property type="entry name" value="DUF6382"/>
    <property type="match status" value="1"/>
</dbReference>
<feature type="region of interest" description="Disordered" evidence="1">
    <location>
        <begin position="199"/>
        <end position="280"/>
    </location>
</feature>
<dbReference type="CDD" id="cd00060">
    <property type="entry name" value="FHA"/>
    <property type="match status" value="1"/>
</dbReference>
<dbReference type="Gene3D" id="2.60.200.20">
    <property type="match status" value="1"/>
</dbReference>
<dbReference type="EMBL" id="JBHMDO010000003">
    <property type="protein sequence ID" value="MFB9324827.1"/>
    <property type="molecule type" value="Genomic_DNA"/>
</dbReference>
<name>A0ABV5KHW8_9BACL</name>
<dbReference type="RefSeq" id="WP_377489423.1">
    <property type="nucleotide sequence ID" value="NZ_JBHMDO010000003.1"/>
</dbReference>
<evidence type="ECO:0000259" key="2">
    <source>
        <dbReference type="PROSITE" id="PS50006"/>
    </source>
</evidence>
<evidence type="ECO:0000313" key="3">
    <source>
        <dbReference type="EMBL" id="MFB9324827.1"/>
    </source>
</evidence>
<proteinExistence type="predicted"/>
<evidence type="ECO:0000313" key="4">
    <source>
        <dbReference type="Proteomes" id="UP001589747"/>
    </source>
</evidence>
<dbReference type="SUPFAM" id="SSF49879">
    <property type="entry name" value="SMAD/FHA domain"/>
    <property type="match status" value="1"/>
</dbReference>
<organism evidence="3 4">
    <name type="scientific">Paenibacillus aurantiacus</name>
    <dbReference type="NCBI Taxonomy" id="1936118"/>
    <lineage>
        <taxon>Bacteria</taxon>
        <taxon>Bacillati</taxon>
        <taxon>Bacillota</taxon>
        <taxon>Bacilli</taxon>
        <taxon>Bacillales</taxon>
        <taxon>Paenibacillaceae</taxon>
        <taxon>Paenibacillus</taxon>
    </lineage>
</organism>
<dbReference type="Pfam" id="PF00498">
    <property type="entry name" value="FHA"/>
    <property type="match status" value="1"/>
</dbReference>
<dbReference type="InterPro" id="IPR045962">
    <property type="entry name" value="DUF6382"/>
</dbReference>
<dbReference type="PROSITE" id="PS50006">
    <property type="entry name" value="FHA_DOMAIN"/>
    <property type="match status" value="1"/>
</dbReference>
<gene>
    <name evidence="3" type="ORF">ACFFSY_02585</name>
</gene>
<dbReference type="SMART" id="SM00240">
    <property type="entry name" value="FHA"/>
    <property type="match status" value="1"/>
</dbReference>
<feature type="domain" description="FHA" evidence="2">
    <location>
        <begin position="476"/>
        <end position="526"/>
    </location>
</feature>
<comment type="caution">
    <text evidence="3">The sequence shown here is derived from an EMBL/GenBank/DDBJ whole genome shotgun (WGS) entry which is preliminary data.</text>
</comment>